<evidence type="ECO:0000313" key="3">
    <source>
        <dbReference type="Proteomes" id="UP000823775"/>
    </source>
</evidence>
<proteinExistence type="predicted"/>
<keyword evidence="3" id="KW-1185">Reference proteome</keyword>
<keyword evidence="1" id="KW-0175">Coiled coil</keyword>
<comment type="caution">
    <text evidence="2">The sequence shown here is derived from an EMBL/GenBank/DDBJ whole genome shotgun (WGS) entry which is preliminary data.</text>
</comment>
<evidence type="ECO:0000256" key="1">
    <source>
        <dbReference type="SAM" id="Coils"/>
    </source>
</evidence>
<feature type="coiled-coil region" evidence="1">
    <location>
        <begin position="112"/>
        <end position="139"/>
    </location>
</feature>
<protein>
    <submittedName>
        <fullName evidence="2">Uncharacterized protein</fullName>
    </submittedName>
</protein>
<name>A0ABS8S8R2_DATST</name>
<gene>
    <name evidence="2" type="ORF">HAX54_027422</name>
</gene>
<organism evidence="2 3">
    <name type="scientific">Datura stramonium</name>
    <name type="common">Jimsonweed</name>
    <name type="synonym">Common thornapple</name>
    <dbReference type="NCBI Taxonomy" id="4076"/>
    <lineage>
        <taxon>Eukaryota</taxon>
        <taxon>Viridiplantae</taxon>
        <taxon>Streptophyta</taxon>
        <taxon>Embryophyta</taxon>
        <taxon>Tracheophyta</taxon>
        <taxon>Spermatophyta</taxon>
        <taxon>Magnoliopsida</taxon>
        <taxon>eudicotyledons</taxon>
        <taxon>Gunneridae</taxon>
        <taxon>Pentapetalae</taxon>
        <taxon>asterids</taxon>
        <taxon>lamiids</taxon>
        <taxon>Solanales</taxon>
        <taxon>Solanaceae</taxon>
        <taxon>Solanoideae</taxon>
        <taxon>Datureae</taxon>
        <taxon>Datura</taxon>
    </lineage>
</organism>
<accession>A0ABS8S8R2</accession>
<sequence>MRDVRPLGPEKGTLYDSDQCDQTLNEVCRYERLVLEGFYARGNQANHDYDYLYFGNQGWNNARSVDTSSQGSNESIPPHMESTLEVVLEKVLATEEVFQDLRSKLLDLTTTIKSHDVIIQQLEERMNKLASQMAAQAIENNTAPMKVIVENDIFEWEIEEEVVGELIADVFLKG</sequence>
<dbReference type="EMBL" id="JACEIK010000333">
    <property type="protein sequence ID" value="MCD7455210.1"/>
    <property type="molecule type" value="Genomic_DNA"/>
</dbReference>
<evidence type="ECO:0000313" key="2">
    <source>
        <dbReference type="EMBL" id="MCD7455210.1"/>
    </source>
</evidence>
<dbReference type="Proteomes" id="UP000823775">
    <property type="component" value="Unassembled WGS sequence"/>
</dbReference>
<reference evidence="2 3" key="1">
    <citation type="journal article" date="2021" name="BMC Genomics">
        <title>Datura genome reveals duplications of psychoactive alkaloid biosynthetic genes and high mutation rate following tissue culture.</title>
        <authorList>
            <person name="Rajewski A."/>
            <person name="Carter-House D."/>
            <person name="Stajich J."/>
            <person name="Litt A."/>
        </authorList>
    </citation>
    <scope>NUCLEOTIDE SEQUENCE [LARGE SCALE GENOMIC DNA]</scope>
    <source>
        <strain evidence="2">AR-01</strain>
    </source>
</reference>